<evidence type="ECO:0000313" key="3">
    <source>
        <dbReference type="Proteomes" id="UP000078512"/>
    </source>
</evidence>
<feature type="compositionally biased region" description="Low complexity" evidence="1">
    <location>
        <begin position="324"/>
        <end position="336"/>
    </location>
</feature>
<feature type="compositionally biased region" description="Low complexity" evidence="1">
    <location>
        <begin position="161"/>
        <end position="177"/>
    </location>
</feature>
<accession>A0A197K2F2</accession>
<feature type="region of interest" description="Disordered" evidence="1">
    <location>
        <begin position="102"/>
        <end position="187"/>
    </location>
</feature>
<proteinExistence type="predicted"/>
<name>A0A197K2F2_9FUNG</name>
<feature type="region of interest" description="Disordered" evidence="1">
    <location>
        <begin position="309"/>
        <end position="336"/>
    </location>
</feature>
<dbReference type="Proteomes" id="UP000078512">
    <property type="component" value="Unassembled WGS sequence"/>
</dbReference>
<gene>
    <name evidence="2" type="ORF">K457DRAFT_16962</name>
</gene>
<dbReference type="EMBL" id="KV442028">
    <property type="protein sequence ID" value="OAQ31660.1"/>
    <property type="molecule type" value="Genomic_DNA"/>
</dbReference>
<evidence type="ECO:0000313" key="2">
    <source>
        <dbReference type="EMBL" id="OAQ31660.1"/>
    </source>
</evidence>
<sequence>MSLTQLSQHLFIAGFEDPTQCFQRYGQPLSQLCYALVETGPDGAQFVLWSKIQELYDREGKVKIVPWRIQAFLDKILQVALNDEQPGCLDLKTPADIHPIATTDYNAESGPSFSSSCQSKPSDAGSTSSSSSSPTVFMTGDTKQYTATSSSPSLALPPPVATAARSRSTTAVSSDDAGPSPSTWPAIATTGEASFFSPHTRLNVAQDDKNDFPLLSPPTRPQELAQGKADHALGELDRSPPLPSLPPYRCFRCCHRTRVDGPENIIQVFTPSTSTHVPWLHEPIHPAICMDCSPSFREVPTYSAAKAKSAIDDSSDSDSDNIIDHNSSSSSNPTPSSIAVSFHRRAITYPVTRSLNQPLLLASQFAEGFSRLSCPQPASRRSASMQAPSPYRQKLNEEPTLFLDDELLPFFN</sequence>
<keyword evidence="3" id="KW-1185">Reference proteome</keyword>
<protein>
    <submittedName>
        <fullName evidence="2">Uncharacterized protein</fullName>
    </submittedName>
</protein>
<dbReference type="AlphaFoldDB" id="A0A197K2F2"/>
<reference evidence="2 3" key="1">
    <citation type="submission" date="2016-05" db="EMBL/GenBank/DDBJ databases">
        <title>Genome sequencing reveals origins of a unique bacterial endosymbiosis in the earliest lineages of terrestrial Fungi.</title>
        <authorList>
            <consortium name="DOE Joint Genome Institute"/>
            <person name="Uehling J."/>
            <person name="Gryganskyi A."/>
            <person name="Hameed K."/>
            <person name="Tschaplinski T."/>
            <person name="Misztal P."/>
            <person name="Wu S."/>
            <person name="Desiro A."/>
            <person name="Vande Pol N."/>
            <person name="Du Z.-Y."/>
            <person name="Zienkiewicz A."/>
            <person name="Zienkiewicz K."/>
            <person name="Morin E."/>
            <person name="Tisserant E."/>
            <person name="Splivallo R."/>
            <person name="Hainaut M."/>
            <person name="Henrissat B."/>
            <person name="Ohm R."/>
            <person name="Kuo A."/>
            <person name="Yan J."/>
            <person name="Lipzen A."/>
            <person name="Nolan M."/>
            <person name="Labutti K."/>
            <person name="Barry K."/>
            <person name="Goldstein A."/>
            <person name="Labbe J."/>
            <person name="Schadt C."/>
            <person name="Tuskan G."/>
            <person name="Grigoriev I."/>
            <person name="Martin F."/>
            <person name="Vilgalys R."/>
            <person name="Bonito G."/>
        </authorList>
    </citation>
    <scope>NUCLEOTIDE SEQUENCE [LARGE SCALE GENOMIC DNA]</scope>
    <source>
        <strain evidence="2 3">AG-77</strain>
    </source>
</reference>
<dbReference type="OrthoDB" id="2448939at2759"/>
<organism evidence="2 3">
    <name type="scientific">Linnemannia elongata AG-77</name>
    <dbReference type="NCBI Taxonomy" id="1314771"/>
    <lineage>
        <taxon>Eukaryota</taxon>
        <taxon>Fungi</taxon>
        <taxon>Fungi incertae sedis</taxon>
        <taxon>Mucoromycota</taxon>
        <taxon>Mortierellomycotina</taxon>
        <taxon>Mortierellomycetes</taxon>
        <taxon>Mortierellales</taxon>
        <taxon>Mortierellaceae</taxon>
        <taxon>Linnemannia</taxon>
    </lineage>
</organism>
<evidence type="ECO:0000256" key="1">
    <source>
        <dbReference type="SAM" id="MobiDB-lite"/>
    </source>
</evidence>
<feature type="compositionally biased region" description="Low complexity" evidence="1">
    <location>
        <begin position="109"/>
        <end position="133"/>
    </location>
</feature>